<feature type="domain" description="Antirepressor protein ant N-terminal" evidence="1">
    <location>
        <begin position="20"/>
        <end position="130"/>
    </location>
</feature>
<keyword evidence="3" id="KW-1185">Reference proteome</keyword>
<organism evidence="2 3">
    <name type="scientific">Metapseudomonas lalkuanensis</name>
    <dbReference type="NCBI Taxonomy" id="2604832"/>
    <lineage>
        <taxon>Bacteria</taxon>
        <taxon>Pseudomonadati</taxon>
        <taxon>Pseudomonadota</taxon>
        <taxon>Gammaproteobacteria</taxon>
        <taxon>Pseudomonadales</taxon>
        <taxon>Pseudomonadaceae</taxon>
        <taxon>Metapseudomonas</taxon>
    </lineage>
</organism>
<evidence type="ECO:0000313" key="2">
    <source>
        <dbReference type="EMBL" id="QEY62544.1"/>
    </source>
</evidence>
<evidence type="ECO:0000313" key="3">
    <source>
        <dbReference type="Proteomes" id="UP000327179"/>
    </source>
</evidence>
<dbReference type="KEGG" id="plal:FXN65_10830"/>
<protein>
    <recommendedName>
        <fullName evidence="1">Antirepressor protein ant N-terminal domain-containing protein</fullName>
    </recommendedName>
</protein>
<dbReference type="EMBL" id="CP043311">
    <property type="protein sequence ID" value="QEY62544.1"/>
    <property type="molecule type" value="Genomic_DNA"/>
</dbReference>
<accession>A0A5J6QJ53</accession>
<evidence type="ECO:0000259" key="1">
    <source>
        <dbReference type="Pfam" id="PF10547"/>
    </source>
</evidence>
<dbReference type="Pfam" id="PF10547">
    <property type="entry name" value="P22_AR_N"/>
    <property type="match status" value="1"/>
</dbReference>
<reference evidence="2 3" key="1">
    <citation type="submission" date="2019-08" db="EMBL/GenBank/DDBJ databases">
        <title>Whole-genome Sequencing of e-waste polymer degrading bacterium Pseudomonas sp. strain PE08.</title>
        <authorList>
            <person name="Kirdat K."/>
            <person name="Debbarma P."/>
            <person name="Narawade N."/>
            <person name="Suyal D."/>
            <person name="Thorat V."/>
            <person name="Shouche Y."/>
            <person name="Goel R."/>
            <person name="Yadav A."/>
        </authorList>
    </citation>
    <scope>NUCLEOTIDE SEQUENCE [LARGE SCALE GENOMIC DNA]</scope>
    <source>
        <strain evidence="2 3">PE08</strain>
    </source>
</reference>
<dbReference type="InterPro" id="IPR018875">
    <property type="entry name" value="Antirepressor_Ant_N"/>
</dbReference>
<name>A0A5J6QJ53_9GAMM</name>
<dbReference type="Proteomes" id="UP000327179">
    <property type="component" value="Chromosome"/>
</dbReference>
<proteinExistence type="predicted"/>
<dbReference type="PRINTS" id="PR01994">
    <property type="entry name" value="ANTIREPRESSR"/>
</dbReference>
<dbReference type="AlphaFoldDB" id="A0A5J6QJ53"/>
<dbReference type="RefSeq" id="WP_151133199.1">
    <property type="nucleotide sequence ID" value="NZ_CP043311.1"/>
</dbReference>
<gene>
    <name evidence="2" type="ORF">FXN65_10830</name>
</gene>
<sequence>MNSTAKAADRNVQTQTAKIIPFRNAKLMLVSHEGQPFVPMKPVVEGMGLAWQAQHAKLSSGRFNSTITEIVIVAEDGKKREMTCLPLRKLTGWLMSIHPNKVRPELRDGIIAYQNECDDALWAYWNEGEAVNPRKARKTKALPNGLTEEQQDSIKALVKARAECLPKDKRAKATITCWSALKSKFGCSYKEISPEHFTDALSLVARIVLEGELLEAEAPRPLGQLEIDFTVAKWIASDPNGFRLASLSRDDRIGLPIRVVSSMDSKSPIYELLQMLEDAGYQIEACKLELMALKDHVDVMHGVMGNLQRALENTMQRSILWNCRTKRSAV</sequence>